<dbReference type="InterPro" id="IPR003737">
    <property type="entry name" value="GlcNAc_PI_deacetylase-related"/>
</dbReference>
<dbReference type="Gene3D" id="3.40.50.10320">
    <property type="entry name" value="LmbE-like"/>
    <property type="match status" value="1"/>
</dbReference>
<proteinExistence type="predicted"/>
<accession>A0AAU7JDB0</accession>
<gene>
    <name evidence="1" type="ORF">ABEG18_21310</name>
</gene>
<evidence type="ECO:0000313" key="1">
    <source>
        <dbReference type="EMBL" id="XBO38217.1"/>
    </source>
</evidence>
<dbReference type="PANTHER" id="PTHR12993">
    <property type="entry name" value="N-ACETYLGLUCOSAMINYL-PHOSPHATIDYLINOSITOL DE-N-ACETYLASE-RELATED"/>
    <property type="match status" value="1"/>
</dbReference>
<name>A0AAU7JDB0_9HYPH</name>
<dbReference type="InterPro" id="IPR024078">
    <property type="entry name" value="LmbE-like_dom_sf"/>
</dbReference>
<protein>
    <submittedName>
        <fullName evidence="1">PIG-L family deacetylase</fullName>
    </submittedName>
</protein>
<dbReference type="EMBL" id="CP157484">
    <property type="protein sequence ID" value="XBO38217.1"/>
    <property type="molecule type" value="Genomic_DNA"/>
</dbReference>
<dbReference type="GO" id="GO:0016811">
    <property type="term" value="F:hydrolase activity, acting on carbon-nitrogen (but not peptide) bonds, in linear amides"/>
    <property type="evidence" value="ECO:0007669"/>
    <property type="project" value="TreeGrafter"/>
</dbReference>
<dbReference type="AlphaFoldDB" id="A0AAU7JDB0"/>
<dbReference type="SUPFAM" id="SSF102588">
    <property type="entry name" value="LmbE-like"/>
    <property type="match status" value="1"/>
</dbReference>
<sequence length="286" mass="30431">MTEAPEPGSKALHALAQLADSRRPQIDASRMAAVLAHPDDETLGLGAQLRRMPGLRLVLVTDGAPRNLADARAHGFEDAAAYAAARRGELQAALREGGAEGLAVTYLDAPDQGAADDLAALARRLAAELAGIEVVFTHAYEGGHPDHDATAFAAHAAARLLAADGAAPEIVEAPFYRLGDDGEMLAQDFAPEPGSAPVQLVLNPEEAARKTRMMGAHATQRATLARFEARAERFRMAPDYDFTRAPNGGRVLYERFPWGMTADRFAELVARARRDLGFDADGDDAG</sequence>
<dbReference type="Pfam" id="PF02585">
    <property type="entry name" value="PIG-L"/>
    <property type="match status" value="1"/>
</dbReference>
<dbReference type="RefSeq" id="WP_406855056.1">
    <property type="nucleotide sequence ID" value="NZ_CP157484.1"/>
</dbReference>
<dbReference type="PANTHER" id="PTHR12993:SF11">
    <property type="entry name" value="N-ACETYLGLUCOSAMINYL-PHOSPHATIDYLINOSITOL DE-N-ACETYLASE"/>
    <property type="match status" value="1"/>
</dbReference>
<organism evidence="1">
    <name type="scientific">Alsobacter sp. KACC 23698</name>
    <dbReference type="NCBI Taxonomy" id="3149229"/>
    <lineage>
        <taxon>Bacteria</taxon>
        <taxon>Pseudomonadati</taxon>
        <taxon>Pseudomonadota</taxon>
        <taxon>Alphaproteobacteria</taxon>
        <taxon>Hyphomicrobiales</taxon>
        <taxon>Alsobacteraceae</taxon>
        <taxon>Alsobacter</taxon>
    </lineage>
</organism>
<reference evidence="1" key="1">
    <citation type="submission" date="2024-05" db="EMBL/GenBank/DDBJ databases">
        <authorList>
            <person name="Kim S."/>
            <person name="Heo J."/>
            <person name="Choi H."/>
            <person name="Choi Y."/>
            <person name="Kwon S.-W."/>
            <person name="Kim Y."/>
        </authorList>
    </citation>
    <scope>NUCLEOTIDE SEQUENCE</scope>
    <source>
        <strain evidence="1">KACC 23698</strain>
    </source>
</reference>